<sequence>MHYRRGFLSPLREYDFRSANGISAGDWISKQVASSSIVPAFIDARAIVLRSASGIENWRLADKDSITLDTIVDEHDGWGRRSNQWRGGSSKFNPTPLQSPGEHAQFLPFEMLLPLHKVSRSPVSITTYVQTIHMHAHAIYVGAQSSLGTARAAWKAMAKEEIALTAVERLQVSKKDDAGLSAAMKHRTKSPVYNPRLLQEDDTLALSSNTTVFARATETNQKDLLDLLLAAEQHYDAL</sequence>
<reference evidence="1" key="1">
    <citation type="submission" date="2020-04" db="EMBL/GenBank/DDBJ databases">
        <title>Analysis of mating type loci in Filobasidium floriforme.</title>
        <authorList>
            <person name="Nowrousian M."/>
        </authorList>
    </citation>
    <scope>NUCLEOTIDE SEQUENCE</scope>
    <source>
        <strain evidence="1">CBS 6242</strain>
    </source>
</reference>
<dbReference type="AlphaFoldDB" id="A0A8K0JFY3"/>
<organism evidence="1 2">
    <name type="scientific">Filobasidium floriforme</name>
    <dbReference type="NCBI Taxonomy" id="5210"/>
    <lineage>
        <taxon>Eukaryota</taxon>
        <taxon>Fungi</taxon>
        <taxon>Dikarya</taxon>
        <taxon>Basidiomycota</taxon>
        <taxon>Agaricomycotina</taxon>
        <taxon>Tremellomycetes</taxon>
        <taxon>Filobasidiales</taxon>
        <taxon>Filobasidiaceae</taxon>
        <taxon>Filobasidium</taxon>
    </lineage>
</organism>
<accession>A0A8K0JFY3</accession>
<name>A0A8K0JFY3_9TREE</name>
<dbReference type="Proteomes" id="UP000812966">
    <property type="component" value="Unassembled WGS sequence"/>
</dbReference>
<proteinExistence type="predicted"/>
<protein>
    <submittedName>
        <fullName evidence="1">Uncharacterized protein</fullName>
    </submittedName>
</protein>
<keyword evidence="2" id="KW-1185">Reference proteome</keyword>
<comment type="caution">
    <text evidence="1">The sequence shown here is derived from an EMBL/GenBank/DDBJ whole genome shotgun (WGS) entry which is preliminary data.</text>
</comment>
<evidence type="ECO:0000313" key="1">
    <source>
        <dbReference type="EMBL" id="KAG7527462.1"/>
    </source>
</evidence>
<dbReference type="EMBL" id="JABELV010000284">
    <property type="protein sequence ID" value="KAG7527462.1"/>
    <property type="molecule type" value="Genomic_DNA"/>
</dbReference>
<gene>
    <name evidence="1" type="ORF">FFLO_06910</name>
</gene>
<evidence type="ECO:0000313" key="2">
    <source>
        <dbReference type="Proteomes" id="UP000812966"/>
    </source>
</evidence>